<dbReference type="Proteomes" id="UP000002949">
    <property type="component" value="Unassembled WGS sequence"/>
</dbReference>
<feature type="domain" description="Phasin" evidence="2">
    <location>
        <begin position="50"/>
        <end position="142"/>
    </location>
</feature>
<dbReference type="InterPro" id="IPR010234">
    <property type="entry name" value="Phasin_subfam-2"/>
</dbReference>
<dbReference type="AlphaFoldDB" id="G6Y2V8"/>
<accession>G6Y2V8</accession>
<evidence type="ECO:0000313" key="4">
    <source>
        <dbReference type="Proteomes" id="UP000002949"/>
    </source>
</evidence>
<reference evidence="3 4" key="1">
    <citation type="journal article" date="2012" name="J. Bacteriol.">
        <title>Draft Genome Sequence of Plant Growth-Promoting Rhizobium Mesorhizobium amorphae, Isolated from Zinc-Lead Mine Tailings.</title>
        <authorList>
            <person name="Hao X."/>
            <person name="Lin Y."/>
            <person name="Johnstone L."/>
            <person name="Baltrus D.A."/>
            <person name="Miller S.J."/>
            <person name="Wei G."/>
            <person name="Rensing C."/>
        </authorList>
    </citation>
    <scope>NUCLEOTIDE SEQUENCE [LARGE SCALE GENOMIC DNA]</scope>
    <source>
        <strain evidence="3 4">CCNWGS0123</strain>
    </source>
</reference>
<feature type="compositionally biased region" description="Polar residues" evidence="1">
    <location>
        <begin position="1"/>
        <end position="13"/>
    </location>
</feature>
<sequence length="154" mass="16678">MSKITGNTETIENAGSPAFDPSKPVEQVRAVAEQGLERSKEAFSKLSSGAETTQKAFESTFEMAKTTSNEVSQQMIASLRANAEAGFTHLEALVAVKSPSEFLEVQIAFVHKQIEKSAEQAKVLQSLMLRATEDVSKPIKDAFEMALKELKAAA</sequence>
<evidence type="ECO:0000256" key="1">
    <source>
        <dbReference type="SAM" id="MobiDB-lite"/>
    </source>
</evidence>
<dbReference type="NCBIfam" id="TIGR01985">
    <property type="entry name" value="phasin_2"/>
    <property type="match status" value="1"/>
</dbReference>
<dbReference type="KEGG" id="mamo:A6B35_30940"/>
<gene>
    <name evidence="3" type="ORF">MEA186_01371</name>
</gene>
<evidence type="ECO:0000259" key="2">
    <source>
        <dbReference type="Pfam" id="PF09361"/>
    </source>
</evidence>
<protein>
    <submittedName>
        <fullName evidence="3">Phasin</fullName>
    </submittedName>
</protein>
<dbReference type="InterPro" id="IPR018968">
    <property type="entry name" value="Phasin"/>
</dbReference>
<proteinExistence type="predicted"/>
<dbReference type="OrthoDB" id="8479257at2"/>
<dbReference type="PATRIC" id="fig|1082933.3.peg.232"/>
<name>G6Y2V8_9HYPH</name>
<organism evidence="3 4">
    <name type="scientific">Mesorhizobium amorphae CCNWGS0123</name>
    <dbReference type="NCBI Taxonomy" id="1082933"/>
    <lineage>
        <taxon>Bacteria</taxon>
        <taxon>Pseudomonadati</taxon>
        <taxon>Pseudomonadota</taxon>
        <taxon>Alphaproteobacteria</taxon>
        <taxon>Hyphomicrobiales</taxon>
        <taxon>Phyllobacteriaceae</taxon>
        <taxon>Mesorhizobium</taxon>
    </lineage>
</organism>
<feature type="region of interest" description="Disordered" evidence="1">
    <location>
        <begin position="1"/>
        <end position="28"/>
    </location>
</feature>
<dbReference type="eggNOG" id="COG5490">
    <property type="taxonomic scope" value="Bacteria"/>
</dbReference>
<evidence type="ECO:0000313" key="3">
    <source>
        <dbReference type="EMBL" id="EHH13935.1"/>
    </source>
</evidence>
<keyword evidence="4" id="KW-1185">Reference proteome</keyword>
<dbReference type="RefSeq" id="WP_006199655.1">
    <property type="nucleotide sequence ID" value="NZ_AGSN01000015.1"/>
</dbReference>
<dbReference type="EMBL" id="AGSN01000015">
    <property type="protein sequence ID" value="EHH13935.1"/>
    <property type="molecule type" value="Genomic_DNA"/>
</dbReference>
<dbReference type="Pfam" id="PF09361">
    <property type="entry name" value="Phasin_2"/>
    <property type="match status" value="1"/>
</dbReference>